<protein>
    <recommendedName>
        <fullName evidence="11">Oberon coiled-coil region domain-containing protein</fullName>
    </recommendedName>
</protein>
<feature type="compositionally biased region" description="Polar residues" evidence="7">
    <location>
        <begin position="243"/>
        <end position="253"/>
    </location>
</feature>
<feature type="compositionally biased region" description="Polar residues" evidence="7">
    <location>
        <begin position="292"/>
        <end position="304"/>
    </location>
</feature>
<evidence type="ECO:0000256" key="1">
    <source>
        <dbReference type="ARBA" id="ARBA00004123"/>
    </source>
</evidence>
<dbReference type="PRINTS" id="PR01544">
    <property type="entry name" value="ARATH130DUF"/>
</dbReference>
<evidence type="ECO:0000259" key="9">
    <source>
        <dbReference type="Pfam" id="PF16312"/>
    </source>
</evidence>
<feature type="region of interest" description="Disordered" evidence="7">
    <location>
        <begin position="231"/>
        <end position="304"/>
    </location>
</feature>
<sequence>MTESDKVATEDEEDNELVKLDTVNSMSQNFKDKGKSVAVTPTDMVDSAEDGRWTARESRELLIGLENDIEGPSTRGFELFSSSPVRRKEKADQSGSSVKDEKLALEPLDLSLSLPNVLLPIGGAAPGSPDQAMSVQSLSNTFRTNSDGFTQSVSFSGSQSFYHNPSCSLTTQNSVDFEQSVKSRPLFQGIDWQALAETEAKGKEVPWQALVQNDAKSKEIPLYQRILMNGNGSHQQQSQASQGIPNGQSVQGQQHRRHPEGSSEVTNGMERHLSFNKQLSGGQTRNHDDVRSPSNSVGSHEMGSNYSFDRKRLMREKSSADFVETIVARIVSDPIHVMARKFHEMTGQSASCVKETIRDMMLNMDKRMQLFAFQKALQSRSDITMEMLLKAHRAQLEILVALKTGLPDYLQQENGASSDLAEIFLNSRCRNPSCRSLVPVDECDCKKWTQCYWISRTTEMQFHCVACDHPSEMFGFVKEVFQNFAKDWTIENLARELEYVKRIFVVSKGMRGRRLYEIADQSLARLVNKSDLPEVYNYVMAFLLDANSSKLGKTATLSGKDQSKVNNGIAGPSQEPTWLKSIYTEKVPQLETAANTHPSFNYDQHEKHIMDTELKTSAQKEPLFEELESIVRIKQAEAKLFQTRADDARREAEGLKRIAKAKNEKIEEEFRSRIAKLRLVEAEEMHSKKLEEVQALDRVHREYSNMKMRMQADIKDLLLKMEATKRNLSF</sequence>
<evidence type="ECO:0000256" key="7">
    <source>
        <dbReference type="SAM" id="MobiDB-lite"/>
    </source>
</evidence>
<dbReference type="GO" id="GO:0008270">
    <property type="term" value="F:zinc ion binding"/>
    <property type="evidence" value="ECO:0007669"/>
    <property type="project" value="UniProtKB-KW"/>
</dbReference>
<dbReference type="GO" id="GO:0010492">
    <property type="term" value="P:maintenance of shoot apical meristem identity"/>
    <property type="evidence" value="ECO:0007669"/>
    <property type="project" value="TreeGrafter"/>
</dbReference>
<evidence type="ECO:0000313" key="10">
    <source>
        <dbReference type="EMBL" id="CAJ44362.1"/>
    </source>
</evidence>
<name>Q2L362_MALDO</name>
<keyword evidence="4" id="KW-0862">Zinc</keyword>
<keyword evidence="3" id="KW-0863">Zinc-finger</keyword>
<dbReference type="InterPro" id="IPR032535">
    <property type="entry name" value="Oberon_CC"/>
</dbReference>
<reference evidence="10" key="1">
    <citation type="submission" date="2005-09" db="EMBL/GenBank/DDBJ databases">
        <title>Sequencing of a Malus domestica BAC associated with resistance to Dysaphis devecta.</title>
        <authorList>
            <person name="Varshochi A."/>
            <person name="Barker G.C."/>
            <person name="Cevik V."/>
            <person name="Edwards K.J."/>
            <person name="King G.J."/>
        </authorList>
    </citation>
    <scope>NUCLEOTIDE SEQUENCE</scope>
</reference>
<gene>
    <name evidence="10" type="ORF">Md49N23.020</name>
</gene>
<feature type="region of interest" description="Disordered" evidence="7">
    <location>
        <begin position="66"/>
        <end position="100"/>
    </location>
</feature>
<feature type="compositionally biased region" description="Polar residues" evidence="7">
    <location>
        <begin position="275"/>
        <end position="284"/>
    </location>
</feature>
<dbReference type="Pfam" id="PF16312">
    <property type="entry name" value="Oberon_cc"/>
    <property type="match status" value="1"/>
</dbReference>
<evidence type="ECO:0008006" key="11">
    <source>
        <dbReference type="Google" id="ProtNLM"/>
    </source>
</evidence>
<organism evidence="10">
    <name type="scientific">Malus domestica</name>
    <name type="common">Apple</name>
    <name type="synonym">Pyrus malus</name>
    <dbReference type="NCBI Taxonomy" id="3750"/>
    <lineage>
        <taxon>Eukaryota</taxon>
        <taxon>Viridiplantae</taxon>
        <taxon>Streptophyta</taxon>
        <taxon>Embryophyta</taxon>
        <taxon>Tracheophyta</taxon>
        <taxon>Spermatophyta</taxon>
        <taxon>Magnoliopsida</taxon>
        <taxon>eudicotyledons</taxon>
        <taxon>Gunneridae</taxon>
        <taxon>Pentapetalae</taxon>
        <taxon>rosids</taxon>
        <taxon>fabids</taxon>
        <taxon>Rosales</taxon>
        <taxon>Rosaceae</taxon>
        <taxon>Amygdaloideae</taxon>
        <taxon>Maleae</taxon>
        <taxon>Malus</taxon>
    </lineage>
</organism>
<dbReference type="Pfam" id="PF07227">
    <property type="entry name" value="PHD_Oberon"/>
    <property type="match status" value="1"/>
</dbReference>
<dbReference type="GO" id="GO:0010078">
    <property type="term" value="P:maintenance of root meristem identity"/>
    <property type="evidence" value="ECO:0007669"/>
    <property type="project" value="TreeGrafter"/>
</dbReference>
<keyword evidence="5" id="KW-0175">Coiled coil</keyword>
<keyword evidence="2" id="KW-0479">Metal-binding</keyword>
<proteinExistence type="predicted"/>
<dbReference type="InterPro" id="IPR032881">
    <property type="entry name" value="Oberon-like_PHD"/>
</dbReference>
<evidence type="ECO:0000256" key="4">
    <source>
        <dbReference type="ARBA" id="ARBA00022833"/>
    </source>
</evidence>
<dbReference type="PANTHER" id="PTHR21736:SF20">
    <property type="entry name" value="PROTEIN OBERON 4"/>
    <property type="match status" value="1"/>
</dbReference>
<evidence type="ECO:0000256" key="6">
    <source>
        <dbReference type="ARBA" id="ARBA00023242"/>
    </source>
</evidence>
<evidence type="ECO:0000259" key="8">
    <source>
        <dbReference type="Pfam" id="PF07227"/>
    </source>
</evidence>
<dbReference type="PANTHER" id="PTHR21736">
    <property type="entry name" value="VERNALIZATION-INSENSITIVE PROTEIN 3"/>
    <property type="match status" value="1"/>
</dbReference>
<comment type="subcellular location">
    <subcellularLocation>
        <location evidence="1">Nucleus</location>
    </subcellularLocation>
</comment>
<dbReference type="InterPro" id="IPR004082">
    <property type="entry name" value="OBERON"/>
</dbReference>
<evidence type="ECO:0000256" key="3">
    <source>
        <dbReference type="ARBA" id="ARBA00022771"/>
    </source>
</evidence>
<feature type="domain" description="Oberon coiled-coil region" evidence="9">
    <location>
        <begin position="593"/>
        <end position="718"/>
    </location>
</feature>
<dbReference type="GO" id="GO:0010468">
    <property type="term" value="P:regulation of gene expression"/>
    <property type="evidence" value="ECO:0007669"/>
    <property type="project" value="TreeGrafter"/>
</dbReference>
<dbReference type="EMBL" id="AM167520">
    <property type="protein sequence ID" value="CAJ44362.1"/>
    <property type="molecule type" value="Genomic_DNA"/>
</dbReference>
<keyword evidence="6" id="KW-0539">Nucleus</keyword>
<feature type="compositionally biased region" description="Low complexity" evidence="7">
    <location>
        <begin position="233"/>
        <end position="242"/>
    </location>
</feature>
<evidence type="ECO:0000256" key="2">
    <source>
        <dbReference type="ARBA" id="ARBA00022723"/>
    </source>
</evidence>
<dbReference type="GO" id="GO:0005634">
    <property type="term" value="C:nucleus"/>
    <property type="evidence" value="ECO:0007669"/>
    <property type="project" value="UniProtKB-SubCell"/>
</dbReference>
<feature type="region of interest" description="Disordered" evidence="7">
    <location>
        <begin position="1"/>
        <end position="51"/>
    </location>
</feature>
<dbReference type="GO" id="GO:0010071">
    <property type="term" value="P:root meristem specification"/>
    <property type="evidence" value="ECO:0007669"/>
    <property type="project" value="TreeGrafter"/>
</dbReference>
<dbReference type="AlphaFoldDB" id="Q2L362"/>
<accession>Q2L362</accession>
<feature type="domain" description="Oberon-like PHD finger" evidence="8">
    <location>
        <begin position="456"/>
        <end position="501"/>
    </location>
</feature>
<evidence type="ECO:0000256" key="5">
    <source>
        <dbReference type="ARBA" id="ARBA00023054"/>
    </source>
</evidence>